<protein>
    <submittedName>
        <fullName evidence="1">Uncharacterized protein</fullName>
    </submittedName>
</protein>
<dbReference type="AlphaFoldDB" id="A0A0K6S8W4"/>
<proteinExistence type="predicted"/>
<name>A0A0K6S8W4_9ALVE</name>
<sequence length="132" mass="14599">MMGMKTSRPTWVGEIGGGGGDRLAWESLDLRSNVDRVKEQKQEECEASRREVDQVKQLQVQALVDSLSIATTALQNEDAKRAEALMDAEEARALVRQVDCVSLDEKSLVLTVRGSAEGVERVMTEPKKILQV</sequence>
<dbReference type="EMBL" id="CDMZ01002129">
    <property type="protein sequence ID" value="CUC09957.1"/>
    <property type="molecule type" value="Genomic_DNA"/>
</dbReference>
<organism evidence="1">
    <name type="scientific">Chromera velia CCMP2878</name>
    <dbReference type="NCBI Taxonomy" id="1169474"/>
    <lineage>
        <taxon>Eukaryota</taxon>
        <taxon>Sar</taxon>
        <taxon>Alveolata</taxon>
        <taxon>Colpodellida</taxon>
        <taxon>Chromeraceae</taxon>
        <taxon>Chromera</taxon>
    </lineage>
</organism>
<evidence type="ECO:0000313" key="1">
    <source>
        <dbReference type="EMBL" id="CUC09957.1"/>
    </source>
</evidence>
<accession>A0A0K6S8W4</accession>
<reference evidence="1" key="1">
    <citation type="submission" date="2014-11" db="EMBL/GenBank/DDBJ databases">
        <title>Molecular phylogeny of cliff fern family Woodsiaceae with morphological implications.</title>
        <authorList>
            <person name="Shao Y.-Z."/>
            <person name="Wei R."/>
            <person name="Zhang X.-C."/>
        </authorList>
    </citation>
    <scope>NUCLEOTIDE SEQUENCE</scope>
</reference>
<feature type="non-terminal residue" evidence="1">
    <location>
        <position position="132"/>
    </location>
</feature>
<gene>
    <name evidence="1" type="ORF">Cvel_25638.t2</name>
</gene>